<feature type="non-terminal residue" evidence="4">
    <location>
        <position position="94"/>
    </location>
</feature>
<dbReference type="OrthoDB" id="640249at2759"/>
<keyword evidence="5" id="KW-1185">Reference proteome</keyword>
<feature type="chain" id="PRO_5018570884" description="Peptidase C1A papain C-terminal domain-containing protein" evidence="2">
    <location>
        <begin position="17"/>
        <end position="94"/>
    </location>
</feature>
<evidence type="ECO:0000256" key="1">
    <source>
        <dbReference type="ARBA" id="ARBA00008455"/>
    </source>
</evidence>
<dbReference type="AlphaFoldDB" id="A0A2G9QE96"/>
<proteinExistence type="inferred from homology"/>
<dbReference type="EMBL" id="KZ005343">
    <property type="protein sequence ID" value="PIO13917.1"/>
    <property type="molecule type" value="Genomic_DNA"/>
</dbReference>
<keyword evidence="2" id="KW-0732">Signal</keyword>
<dbReference type="GO" id="GO:0006508">
    <property type="term" value="P:proteolysis"/>
    <property type="evidence" value="ECO:0007669"/>
    <property type="project" value="InterPro"/>
</dbReference>
<evidence type="ECO:0000313" key="5">
    <source>
        <dbReference type="Proteomes" id="UP000228934"/>
    </source>
</evidence>
<feature type="signal peptide" evidence="2">
    <location>
        <begin position="1"/>
        <end position="16"/>
    </location>
</feature>
<dbReference type="GO" id="GO:0008234">
    <property type="term" value="F:cysteine-type peptidase activity"/>
    <property type="evidence" value="ECO:0007669"/>
    <property type="project" value="InterPro"/>
</dbReference>
<dbReference type="Proteomes" id="UP000228934">
    <property type="component" value="Unassembled WGS sequence"/>
</dbReference>
<dbReference type="Pfam" id="PF00112">
    <property type="entry name" value="Peptidase_C1"/>
    <property type="match status" value="1"/>
</dbReference>
<feature type="domain" description="Peptidase C1A papain C-terminal" evidence="3">
    <location>
        <begin position="19"/>
        <end position="94"/>
    </location>
</feature>
<protein>
    <recommendedName>
        <fullName evidence="3">Peptidase C1A papain C-terminal domain-containing protein</fullName>
    </recommendedName>
</protein>
<dbReference type="InterPro" id="IPR000668">
    <property type="entry name" value="Peptidase_C1A_C"/>
</dbReference>
<accession>A0A2G9QE96</accession>
<organism evidence="4 5">
    <name type="scientific">Aquarana catesbeiana</name>
    <name type="common">American bullfrog</name>
    <name type="synonym">Rana catesbeiana</name>
    <dbReference type="NCBI Taxonomy" id="8400"/>
    <lineage>
        <taxon>Eukaryota</taxon>
        <taxon>Metazoa</taxon>
        <taxon>Chordata</taxon>
        <taxon>Craniata</taxon>
        <taxon>Vertebrata</taxon>
        <taxon>Euteleostomi</taxon>
        <taxon>Amphibia</taxon>
        <taxon>Batrachia</taxon>
        <taxon>Anura</taxon>
        <taxon>Neobatrachia</taxon>
        <taxon>Ranoidea</taxon>
        <taxon>Ranidae</taxon>
        <taxon>Aquarana</taxon>
    </lineage>
</organism>
<evidence type="ECO:0000259" key="3">
    <source>
        <dbReference type="Pfam" id="PF00112"/>
    </source>
</evidence>
<dbReference type="PROSITE" id="PS00639">
    <property type="entry name" value="THIOL_PROTEASE_HIS"/>
    <property type="match status" value="1"/>
</dbReference>
<dbReference type="PANTHER" id="PTHR12411">
    <property type="entry name" value="CYSTEINE PROTEASE FAMILY C1-RELATED"/>
    <property type="match status" value="1"/>
</dbReference>
<comment type="similarity">
    <text evidence="1">Belongs to the peptidase C1 family.</text>
</comment>
<gene>
    <name evidence="4" type="ORF">AB205_0027480</name>
</gene>
<evidence type="ECO:0000256" key="2">
    <source>
        <dbReference type="SAM" id="SignalP"/>
    </source>
</evidence>
<dbReference type="InterPro" id="IPR025660">
    <property type="entry name" value="Pept_his_AS"/>
</dbReference>
<reference evidence="5" key="1">
    <citation type="journal article" date="2017" name="Nat. Commun.">
        <title>The North American bullfrog draft genome provides insight into hormonal regulation of long noncoding RNA.</title>
        <authorList>
            <person name="Hammond S.A."/>
            <person name="Warren R.L."/>
            <person name="Vandervalk B.P."/>
            <person name="Kucuk E."/>
            <person name="Khan H."/>
            <person name="Gibb E.A."/>
            <person name="Pandoh P."/>
            <person name="Kirk H."/>
            <person name="Zhao Y."/>
            <person name="Jones M."/>
            <person name="Mungall A.J."/>
            <person name="Coope R."/>
            <person name="Pleasance S."/>
            <person name="Moore R.A."/>
            <person name="Holt R.A."/>
            <person name="Round J.M."/>
            <person name="Ohora S."/>
            <person name="Walle B.V."/>
            <person name="Veldhoen N."/>
            <person name="Helbing C.C."/>
            <person name="Birol I."/>
        </authorList>
    </citation>
    <scope>NUCLEOTIDE SEQUENCE [LARGE SCALE GENOMIC DNA]</scope>
</reference>
<dbReference type="InterPro" id="IPR013128">
    <property type="entry name" value="Peptidase_C1A"/>
</dbReference>
<dbReference type="Gene3D" id="3.90.70.10">
    <property type="entry name" value="Cysteine proteinases"/>
    <property type="match status" value="1"/>
</dbReference>
<dbReference type="InterPro" id="IPR038765">
    <property type="entry name" value="Papain-like_cys_pep_sf"/>
</dbReference>
<dbReference type="SUPFAM" id="SSF54001">
    <property type="entry name" value="Cysteine proteinases"/>
    <property type="match status" value="1"/>
</dbReference>
<evidence type="ECO:0000313" key="4">
    <source>
        <dbReference type="EMBL" id="PIO13917.1"/>
    </source>
</evidence>
<name>A0A2G9QE96_AQUCT</name>
<sequence length="94" mass="10618">MFSYSFFLLNFIGVDAYSVNNDQQEIMAEIYKNGPVEGAFTVYEDFPNYKSGVYQHTTGEEVGGHAIKVIGWGVESGTPYWLCVNSWNTDWGDN</sequence>